<reference evidence="1 2" key="1">
    <citation type="journal article" date="2024" name="J Genomics">
        <title>Draft genome sequencing and assembly of Favolaschia claudopus CIRM-BRFM 2984 isolated from oak limbs.</title>
        <authorList>
            <person name="Navarro D."/>
            <person name="Drula E."/>
            <person name="Chaduli D."/>
            <person name="Cazenave R."/>
            <person name="Ahrendt S."/>
            <person name="Wang J."/>
            <person name="Lipzen A."/>
            <person name="Daum C."/>
            <person name="Barry K."/>
            <person name="Grigoriev I.V."/>
            <person name="Favel A."/>
            <person name="Rosso M.N."/>
            <person name="Martin F."/>
        </authorList>
    </citation>
    <scope>NUCLEOTIDE SEQUENCE [LARGE SCALE GENOMIC DNA]</scope>
    <source>
        <strain evidence="1 2">CIRM-BRFM 2984</strain>
    </source>
</reference>
<dbReference type="Proteomes" id="UP001362999">
    <property type="component" value="Unassembled WGS sequence"/>
</dbReference>
<evidence type="ECO:0000313" key="1">
    <source>
        <dbReference type="EMBL" id="KAK7046800.1"/>
    </source>
</evidence>
<keyword evidence="2" id="KW-1185">Reference proteome</keyword>
<dbReference type="EMBL" id="JAWWNJ010000010">
    <property type="protein sequence ID" value="KAK7046800.1"/>
    <property type="molecule type" value="Genomic_DNA"/>
</dbReference>
<dbReference type="AlphaFoldDB" id="A0AAW0D378"/>
<comment type="caution">
    <text evidence="1">The sequence shown here is derived from an EMBL/GenBank/DDBJ whole genome shotgun (WGS) entry which is preliminary data.</text>
</comment>
<accession>A0AAW0D378</accession>
<sequence length="477" mass="53274">MFPQLPRRDLSYTLALVAEAPPPPLIPRFRISGLDSRNVSETPHLPFDLVERLHETLALDDPSLPFTGNPLPEEPQLAREALYLPPAADKPVRVSVPVKQKKLERARMAALRKQRHIRLLEAILALRAKRLLASNVLNVSDPDDFDFSVVEDRDYALNEVVGADSRFHFRQVHWSGKEIRTVAADRRAVLILGGRSQGHDWLADIINPVNEQLDHEAEELRHRKGPDEPLVISAGVGTYFNERKTSETPAIPLPRETGDRALDALAAMSLLSTIPMKRLISFGNGVFETYCEKAFRLLKAQKIALLDVDPLAHFPCETSNFSAVTFELGGPHRRTNHRGLPHTYEPGSWSILTALGNYDPTHGGHIILWDLGWVLTFAPGDSILIPAGLIRYSFVAVRPGETRYAMLQWAGSGIRRYFENGERDDTTFATSSTEAEHLARERLRRQTHIAAIGAFPYASSLPTGERDFAYGGANPLY</sequence>
<name>A0AAW0D378_9AGAR</name>
<proteinExistence type="predicted"/>
<protein>
    <submittedName>
        <fullName evidence="1">Uncharacterized protein</fullName>
    </submittedName>
</protein>
<gene>
    <name evidence="1" type="ORF">R3P38DRAFT_2765557</name>
</gene>
<organism evidence="1 2">
    <name type="scientific">Favolaschia claudopus</name>
    <dbReference type="NCBI Taxonomy" id="2862362"/>
    <lineage>
        <taxon>Eukaryota</taxon>
        <taxon>Fungi</taxon>
        <taxon>Dikarya</taxon>
        <taxon>Basidiomycota</taxon>
        <taxon>Agaricomycotina</taxon>
        <taxon>Agaricomycetes</taxon>
        <taxon>Agaricomycetidae</taxon>
        <taxon>Agaricales</taxon>
        <taxon>Marasmiineae</taxon>
        <taxon>Mycenaceae</taxon>
        <taxon>Favolaschia</taxon>
    </lineage>
</organism>
<evidence type="ECO:0000313" key="2">
    <source>
        <dbReference type="Proteomes" id="UP001362999"/>
    </source>
</evidence>